<feature type="domain" description="DUF5614" evidence="4">
    <location>
        <begin position="780"/>
        <end position="973"/>
    </location>
</feature>
<keyword evidence="2" id="KW-0472">Membrane</keyword>
<sequence length="1006" mass="110832">MQKTLQNTNNEQKTDTAVPAPRENSKDTHAERTYQAGVPLFLQRFAASSSLPQFQRDVVEKKKREKETPEVLPKLTVGTSDDEYEREADRVADTVMRMSDMNGIHPSQTPNPGLQAHAVNPKLSPLIRRKADEANPKYHTAVESDIQSLWGRGQSLSPDTQEFFETRFAADFSQVRVHTGLQAENVTQAIHARAFTHGNNIVFGAGEYAPRTNSGKVLLAHELTHVVQQRHRKPAGQIQRMPGELQQQIRRIIADEDTAAINSISAELLNATSPGQRAGMVRILTNQLWVGSGSEATIVRLIGHNRQHRQVIEVLNMIGYCRRVVDAVDDDELSMTLRVYGMDAGTPTAPRGDESVATAIESDQSSQIMQLEMTSIRNAGDSQRLGMLRILLGMSWSNAAEEGRIIDILGTSQGLGSVMHDLSSVGLKQSLFNHIDSQVNKNRLTTLLARLDDPTINEDLRVFNQSFWENLGEGILGGLSLALSQFSLGAIIMGMLHPIIHPIDSIGNILDQFLGIFQDFSIDRLLTFCRDICGFVGMWLLVATGIAWGVAGLAAAGVITLPASVPIAAIATGLTAWAATVGICFIAFAIIKTVWDLIQAGSATTARGLEREEEHIAEDVTLLAVVAMFAGLVRGLKAIIRSVRGPAVEPEAAEPGRLNEAAEQVRDGQAEAQRTAEQIRDTSTEARETQARPPERSLFDRNALPEDMQQAYDGLNSDLARAEFERLAQRFANDQVPYERLRRAVKGMRRNGGDLQGRLETAARRATAEPPVETPRGEVEAAREVKHDAEGLREQLQQNTEIEGTDRLIDRLNQMIDGPLRRMTGDERGHAPDVATPERVQGARNNIESIRAEWRAAQEATGVEAVSRDVPYTNEAGTQTHVDVDVVAENGRTWIEVKNKAPFGLRHPETAPRHRGALHRGWIDLANQVRRLQRAARQNQVDGQPPRIRVRFPKGVSFGVRTMLRIMGVEVEAARVVDIGDLPSGELIPQGPIPDETLEETEGQME</sequence>
<keyword evidence="2" id="KW-0812">Transmembrane</keyword>
<dbReference type="AlphaFoldDB" id="A0A328F6B6"/>
<dbReference type="InterPro" id="IPR041076">
    <property type="entry name" value="DUF5614"/>
</dbReference>
<protein>
    <submittedName>
        <fullName evidence="5">DUF1308 domain-containing protein</fullName>
    </submittedName>
</protein>
<evidence type="ECO:0000259" key="4">
    <source>
        <dbReference type="Pfam" id="PF18474"/>
    </source>
</evidence>
<evidence type="ECO:0000313" key="7">
    <source>
        <dbReference type="Proteomes" id="UP000248798"/>
    </source>
</evidence>
<dbReference type="OrthoDB" id="5400814at2"/>
<dbReference type="EMBL" id="CP036313">
    <property type="protein sequence ID" value="QBH15262.1"/>
    <property type="molecule type" value="Genomic_DNA"/>
</dbReference>
<proteinExistence type="predicted"/>
<keyword evidence="2" id="KW-1133">Transmembrane helix</keyword>
<keyword evidence="8" id="KW-1185">Reference proteome</keyword>
<feature type="transmembrane region" description="Helical" evidence="2">
    <location>
        <begin position="567"/>
        <end position="595"/>
    </location>
</feature>
<feature type="region of interest" description="Disordered" evidence="1">
    <location>
        <begin position="1"/>
        <end position="34"/>
    </location>
</feature>
<dbReference type="Pfam" id="PF18474">
    <property type="entry name" value="DUF5614"/>
    <property type="match status" value="1"/>
</dbReference>
<feature type="compositionally biased region" description="Polar residues" evidence="1">
    <location>
        <begin position="1"/>
        <end position="11"/>
    </location>
</feature>
<gene>
    <name evidence="6" type="ORF">DO021_21965</name>
    <name evidence="5" type="ORF">EYB58_21525</name>
</gene>
<dbReference type="RefSeq" id="WP_111960676.1">
    <property type="nucleotide sequence ID" value="NZ_CP036313.1"/>
</dbReference>
<organism evidence="6 7">
    <name type="scientific">Desulfobacter hydrogenophilus</name>
    <dbReference type="NCBI Taxonomy" id="2291"/>
    <lineage>
        <taxon>Bacteria</taxon>
        <taxon>Pseudomonadati</taxon>
        <taxon>Thermodesulfobacteriota</taxon>
        <taxon>Desulfobacteria</taxon>
        <taxon>Desulfobacterales</taxon>
        <taxon>Desulfobacteraceae</taxon>
        <taxon>Desulfobacter</taxon>
    </lineage>
</organism>
<evidence type="ECO:0000256" key="1">
    <source>
        <dbReference type="SAM" id="MobiDB-lite"/>
    </source>
</evidence>
<reference evidence="6 7" key="1">
    <citation type="submission" date="2018-06" db="EMBL/GenBank/DDBJ databases">
        <title>Complete Genome Sequence of Desulfobacter hydrogenophilus (DSM3380).</title>
        <authorList>
            <person name="Marietou A."/>
            <person name="Schreiber L."/>
            <person name="Marshall I."/>
            <person name="Jorgensen B."/>
        </authorList>
    </citation>
    <scope>NUCLEOTIDE SEQUENCE [LARGE SCALE GENOMIC DNA]</scope>
    <source>
        <strain evidence="6 7">DSM 3380</strain>
    </source>
</reference>
<dbReference type="Proteomes" id="UP000293902">
    <property type="component" value="Chromosome"/>
</dbReference>
<feature type="compositionally biased region" description="Basic and acidic residues" evidence="1">
    <location>
        <begin position="23"/>
        <end position="32"/>
    </location>
</feature>
<evidence type="ECO:0000256" key="2">
    <source>
        <dbReference type="SAM" id="Phobius"/>
    </source>
</evidence>
<feature type="region of interest" description="Disordered" evidence="1">
    <location>
        <begin position="752"/>
        <end position="779"/>
    </location>
</feature>
<dbReference type="Pfam" id="PF13699">
    <property type="entry name" value="eCIS_core"/>
    <property type="match status" value="1"/>
</dbReference>
<name>A0A328F6B6_9BACT</name>
<reference evidence="5 8" key="2">
    <citation type="submission" date="2019-02" db="EMBL/GenBank/DDBJ databases">
        <title>Complete genome sequence of Desulfobacter hydrogenophilus AcRS1.</title>
        <authorList>
            <person name="Marietou A."/>
            <person name="Lund M.B."/>
            <person name="Marshall I.P.G."/>
            <person name="Schreiber L."/>
            <person name="Jorgensen B."/>
        </authorList>
    </citation>
    <scope>NUCLEOTIDE SEQUENCE [LARGE SCALE GENOMIC DNA]</scope>
    <source>
        <strain evidence="5 8">AcRS1</strain>
    </source>
</reference>
<feature type="region of interest" description="Disordered" evidence="1">
    <location>
        <begin position="650"/>
        <end position="702"/>
    </location>
</feature>
<evidence type="ECO:0000259" key="3">
    <source>
        <dbReference type="Pfam" id="PF13699"/>
    </source>
</evidence>
<accession>A0A328F6B6</accession>
<dbReference type="EMBL" id="QLNI01000083">
    <property type="protein sequence ID" value="RAL99898.1"/>
    <property type="molecule type" value="Genomic_DNA"/>
</dbReference>
<feature type="domain" description="eCIS core" evidence="3">
    <location>
        <begin position="156"/>
        <end position="231"/>
    </location>
</feature>
<evidence type="ECO:0000313" key="8">
    <source>
        <dbReference type="Proteomes" id="UP000293902"/>
    </source>
</evidence>
<feature type="compositionally biased region" description="Basic and acidic residues" evidence="1">
    <location>
        <begin position="677"/>
        <end position="699"/>
    </location>
</feature>
<dbReference type="Proteomes" id="UP000248798">
    <property type="component" value="Unassembled WGS sequence"/>
</dbReference>
<dbReference type="PANTHER" id="PTHR13379:SF0">
    <property type="entry name" value="UPF0415 PROTEIN C7ORF25"/>
    <property type="match status" value="1"/>
</dbReference>
<dbReference type="InterPro" id="IPR025295">
    <property type="entry name" value="eCIS_core_dom"/>
</dbReference>
<evidence type="ECO:0000313" key="5">
    <source>
        <dbReference type="EMBL" id="QBH15262.1"/>
    </source>
</evidence>
<evidence type="ECO:0000313" key="6">
    <source>
        <dbReference type="EMBL" id="RAL99898.1"/>
    </source>
</evidence>
<feature type="transmembrane region" description="Helical" evidence="2">
    <location>
        <begin position="532"/>
        <end position="561"/>
    </location>
</feature>
<dbReference type="PANTHER" id="PTHR13379">
    <property type="entry name" value="UNCHARACTERIZED DUF1308"/>
    <property type="match status" value="1"/>
</dbReference>